<sequence length="91" mass="10613">MKLTRYEQETIVNFNAEEPDAIVYTRDKAVMRQLDTLVTEYPDIFKYIGETDIDKTYSMSKSRISYSKPRRISEVKRQQARGAMNKINLGG</sequence>
<organism evidence="2 3">
    <name type="scientific">Lachnospira pectinoschiza</name>
    <dbReference type="NCBI Taxonomy" id="28052"/>
    <lineage>
        <taxon>Bacteria</taxon>
        <taxon>Bacillati</taxon>
        <taxon>Bacillota</taxon>
        <taxon>Clostridia</taxon>
        <taxon>Lachnospirales</taxon>
        <taxon>Lachnospiraceae</taxon>
        <taxon>Lachnospira</taxon>
    </lineage>
</organism>
<feature type="region of interest" description="Disordered" evidence="1">
    <location>
        <begin position="68"/>
        <end position="91"/>
    </location>
</feature>
<dbReference type="AlphaFoldDB" id="A0A1G9UF01"/>
<keyword evidence="3" id="KW-1185">Reference proteome</keyword>
<evidence type="ECO:0000256" key="1">
    <source>
        <dbReference type="SAM" id="MobiDB-lite"/>
    </source>
</evidence>
<accession>A0A1G9UF01</accession>
<protein>
    <submittedName>
        <fullName evidence="2">Uncharacterized protein</fullName>
    </submittedName>
</protein>
<name>A0A1G9UF01_9FIRM</name>
<evidence type="ECO:0000313" key="2">
    <source>
        <dbReference type="EMBL" id="SDM58530.1"/>
    </source>
</evidence>
<proteinExistence type="predicted"/>
<evidence type="ECO:0000313" key="3">
    <source>
        <dbReference type="Proteomes" id="UP000187651"/>
    </source>
</evidence>
<dbReference type="Proteomes" id="UP000187651">
    <property type="component" value="Unassembled WGS sequence"/>
</dbReference>
<reference evidence="3" key="1">
    <citation type="submission" date="2016-10" db="EMBL/GenBank/DDBJ databases">
        <authorList>
            <person name="Varghese N."/>
            <person name="Submissions S."/>
        </authorList>
    </citation>
    <scope>NUCLEOTIDE SEQUENCE [LARGE SCALE GENOMIC DNA]</scope>
    <source>
        <strain evidence="3">M83</strain>
    </source>
</reference>
<dbReference type="OrthoDB" id="9800084at2"/>
<gene>
    <name evidence="2" type="ORF">SAMN05216544_0739</name>
</gene>
<dbReference type="EMBL" id="FNHZ01000001">
    <property type="protein sequence ID" value="SDM58530.1"/>
    <property type="molecule type" value="Genomic_DNA"/>
</dbReference>